<dbReference type="InterPro" id="IPR036038">
    <property type="entry name" value="Aminotransferase-like"/>
</dbReference>
<gene>
    <name evidence="1" type="primary">ilvE</name>
    <name evidence="1" type="ORF">SPIL2461_LOCUS17613</name>
</gene>
<accession>A0A812VVC3</accession>
<dbReference type="OrthoDB" id="59470at2759"/>
<name>A0A812VVC3_SYMPI</name>
<dbReference type="Gene3D" id="3.20.10.10">
    <property type="entry name" value="D-amino Acid Aminotransferase, subunit A, domain 2"/>
    <property type="match status" value="1"/>
</dbReference>
<dbReference type="InterPro" id="IPR001544">
    <property type="entry name" value="Aminotrans_IV"/>
</dbReference>
<keyword evidence="2" id="KW-1185">Reference proteome</keyword>
<dbReference type="InterPro" id="IPR043132">
    <property type="entry name" value="BCAT-like_C"/>
</dbReference>
<proteinExistence type="predicted"/>
<comment type="caution">
    <text evidence="1">The sequence shown here is derived from an EMBL/GenBank/DDBJ whole genome shotgun (WGS) entry which is preliminary data.</text>
</comment>
<dbReference type="Proteomes" id="UP000649617">
    <property type="component" value="Unassembled WGS sequence"/>
</dbReference>
<reference evidence="1" key="1">
    <citation type="submission" date="2021-02" db="EMBL/GenBank/DDBJ databases">
        <authorList>
            <person name="Dougan E. K."/>
            <person name="Rhodes N."/>
            <person name="Thang M."/>
            <person name="Chan C."/>
        </authorList>
    </citation>
    <scope>NUCLEOTIDE SEQUENCE</scope>
</reference>
<dbReference type="AlphaFoldDB" id="A0A812VVC3"/>
<dbReference type="PANTHER" id="PTHR47703">
    <property type="entry name" value="D-AMINOACID AMINOTRANSFERASE-LIKE PLP-DEPENDENT ENZYMES SUPERFAMILY PROTEIN"/>
    <property type="match status" value="1"/>
</dbReference>
<organism evidence="1 2">
    <name type="scientific">Symbiodinium pilosum</name>
    <name type="common">Dinoflagellate</name>
    <dbReference type="NCBI Taxonomy" id="2952"/>
    <lineage>
        <taxon>Eukaryota</taxon>
        <taxon>Sar</taxon>
        <taxon>Alveolata</taxon>
        <taxon>Dinophyceae</taxon>
        <taxon>Suessiales</taxon>
        <taxon>Symbiodiniaceae</taxon>
        <taxon>Symbiodinium</taxon>
    </lineage>
</organism>
<dbReference type="GO" id="GO:0003824">
    <property type="term" value="F:catalytic activity"/>
    <property type="evidence" value="ECO:0007669"/>
    <property type="project" value="InterPro"/>
</dbReference>
<evidence type="ECO:0000313" key="2">
    <source>
        <dbReference type="Proteomes" id="UP000649617"/>
    </source>
</evidence>
<dbReference type="PANTHER" id="PTHR47703:SF2">
    <property type="entry name" value="D-AMINOACID AMINOTRANSFERASE-LIKE PLP-DEPENDENT ENZYMES SUPERFAMILY PROTEIN"/>
    <property type="match status" value="1"/>
</dbReference>
<evidence type="ECO:0000313" key="1">
    <source>
        <dbReference type="EMBL" id="CAE7655703.1"/>
    </source>
</evidence>
<dbReference type="Pfam" id="PF01063">
    <property type="entry name" value="Aminotran_4"/>
    <property type="match status" value="1"/>
</dbReference>
<protein>
    <submittedName>
        <fullName evidence="1">IlvE protein</fullName>
    </submittedName>
</protein>
<dbReference type="SUPFAM" id="SSF56752">
    <property type="entry name" value="D-aminoacid aminotransferase-like PLP-dependent enzymes"/>
    <property type="match status" value="1"/>
</dbReference>
<sequence>MLLTCDTVGEHTPHRGFDVFTFVQPLPYVEPMVRVSAHPAERSNPTIKDVQWVQDRQHLEEIQQLEGVNEVIMYDCSGQVTEGLQTNFFAAWPDGSLQTACDERVLAGTVRKVVLDVAREHGIAVRFECPRIEDAKLWESCFICSTSRLVKPVCELAAREHSRQSKAQAPAVEQAV</sequence>
<dbReference type="EMBL" id="CAJNIZ010043257">
    <property type="protein sequence ID" value="CAE7655703.1"/>
    <property type="molecule type" value="Genomic_DNA"/>
</dbReference>